<sequence>MPTLSLAQQELLAGRPQAALAAALHSGEVETAAAAALRLGRVEQAQGYVQAFPHSAPPRSRSPRRFFGWSDWASWGASP</sequence>
<dbReference type="EMBL" id="JBHSWD010000001">
    <property type="protein sequence ID" value="MFC6590820.1"/>
    <property type="molecule type" value="Genomic_DNA"/>
</dbReference>
<organism evidence="1 2">
    <name type="scientific">Deinococcus lacus</name>
    <dbReference type="NCBI Taxonomy" id="392561"/>
    <lineage>
        <taxon>Bacteria</taxon>
        <taxon>Thermotogati</taxon>
        <taxon>Deinococcota</taxon>
        <taxon>Deinococci</taxon>
        <taxon>Deinococcales</taxon>
        <taxon>Deinococcaceae</taxon>
        <taxon>Deinococcus</taxon>
    </lineage>
</organism>
<dbReference type="Proteomes" id="UP001596297">
    <property type="component" value="Unassembled WGS sequence"/>
</dbReference>
<proteinExistence type="predicted"/>
<name>A0ABW1Y926_9DEIO</name>
<dbReference type="RefSeq" id="WP_380081829.1">
    <property type="nucleotide sequence ID" value="NZ_JBHSWD010000001.1"/>
</dbReference>
<gene>
    <name evidence="1" type="ORF">ACFP81_01405</name>
</gene>
<reference evidence="2" key="1">
    <citation type="journal article" date="2019" name="Int. J. Syst. Evol. Microbiol.">
        <title>The Global Catalogue of Microorganisms (GCM) 10K type strain sequencing project: providing services to taxonomists for standard genome sequencing and annotation.</title>
        <authorList>
            <consortium name="The Broad Institute Genomics Platform"/>
            <consortium name="The Broad Institute Genome Sequencing Center for Infectious Disease"/>
            <person name="Wu L."/>
            <person name="Ma J."/>
        </authorList>
    </citation>
    <scope>NUCLEOTIDE SEQUENCE [LARGE SCALE GENOMIC DNA]</scope>
    <source>
        <strain evidence="2">CGMCC 1.15772</strain>
    </source>
</reference>
<evidence type="ECO:0000313" key="1">
    <source>
        <dbReference type="EMBL" id="MFC6590820.1"/>
    </source>
</evidence>
<accession>A0ABW1Y926</accession>
<evidence type="ECO:0000313" key="2">
    <source>
        <dbReference type="Proteomes" id="UP001596297"/>
    </source>
</evidence>
<protein>
    <submittedName>
        <fullName evidence="1">Uncharacterized protein</fullName>
    </submittedName>
</protein>
<keyword evidence="2" id="KW-1185">Reference proteome</keyword>
<comment type="caution">
    <text evidence="1">The sequence shown here is derived from an EMBL/GenBank/DDBJ whole genome shotgun (WGS) entry which is preliminary data.</text>
</comment>